<keyword evidence="3" id="KW-0808">Transferase</keyword>
<dbReference type="OrthoDB" id="1743384at2759"/>
<accession>A0A2P5B8M5</accession>
<dbReference type="AlphaFoldDB" id="A0A2P5B8M5"/>
<dbReference type="InterPro" id="IPR058751">
    <property type="entry name" value="RDRP_helical"/>
</dbReference>
<dbReference type="EMBL" id="JXTB01000336">
    <property type="protein sequence ID" value="PON45150.1"/>
    <property type="molecule type" value="Genomic_DNA"/>
</dbReference>
<evidence type="ECO:0000313" key="4">
    <source>
        <dbReference type="Proteomes" id="UP000237105"/>
    </source>
</evidence>
<keyword evidence="4" id="KW-1185">Reference proteome</keyword>
<keyword evidence="3" id="KW-0548">Nucleotidyltransferase</keyword>
<protein>
    <submittedName>
        <fullName evidence="3">RNA-dependent RNA polymerase-type</fullName>
    </submittedName>
</protein>
<dbReference type="GO" id="GO:0031380">
    <property type="term" value="C:nuclear RNA-directed RNA polymerase complex"/>
    <property type="evidence" value="ECO:0007669"/>
    <property type="project" value="TreeGrafter"/>
</dbReference>
<name>A0A2P5B8M5_PARAD</name>
<feature type="compositionally biased region" description="Low complexity" evidence="1">
    <location>
        <begin position="70"/>
        <end position="85"/>
    </location>
</feature>
<evidence type="ECO:0000256" key="1">
    <source>
        <dbReference type="SAM" id="MobiDB-lite"/>
    </source>
</evidence>
<dbReference type="PANTHER" id="PTHR23079">
    <property type="entry name" value="RNA-DEPENDENT RNA POLYMERASE"/>
    <property type="match status" value="1"/>
</dbReference>
<dbReference type="GO" id="GO:0003968">
    <property type="term" value="F:RNA-directed RNA polymerase activity"/>
    <property type="evidence" value="ECO:0007669"/>
    <property type="project" value="UniProtKB-KW"/>
</dbReference>
<evidence type="ECO:0000259" key="2">
    <source>
        <dbReference type="Pfam" id="PF26252"/>
    </source>
</evidence>
<proteinExistence type="predicted"/>
<feature type="domain" description="RDRP helical" evidence="2">
    <location>
        <begin position="152"/>
        <end position="214"/>
    </location>
</feature>
<sequence>MDDIDLPRSVEELLLRISRDQNLAPADAIARRNLAAAGEEEALQVLQDISRSNIRNFSKYINFKLRKRSSPSPSQSQSPSCSRSRSPPPKKRLYDPHSPIKGFSLSPNTKTVKVFYNLRGGPIPCSLNAEASSSTGGPREREREMERGHEELEALGELEFRKQFLILNYIGSNELHKVTRADEIRKLRDLPMGQFEKEVWILFGLKYASKEDRRVYHDWDLDRTYLYDCYVSSDGSYRFKGPFLSNTKTHLQKVLGDDNVLRVKFAEEVNGNSGTGSRDHNYAGYRKIAREGILVGLRRYCFFGEPFRTLCCDFLNF</sequence>
<dbReference type="STRING" id="3476.A0A2P5B8M5"/>
<dbReference type="InterPro" id="IPR007855">
    <property type="entry name" value="RDRP"/>
</dbReference>
<keyword evidence="3" id="KW-0696">RNA-directed RNA polymerase</keyword>
<dbReference type="PANTHER" id="PTHR23079:SF55">
    <property type="entry name" value="RNA-DIRECTED RNA POLYMERASE"/>
    <property type="match status" value="1"/>
</dbReference>
<evidence type="ECO:0000313" key="3">
    <source>
        <dbReference type="EMBL" id="PON45150.1"/>
    </source>
</evidence>
<dbReference type="GO" id="GO:0030422">
    <property type="term" value="P:siRNA processing"/>
    <property type="evidence" value="ECO:0007669"/>
    <property type="project" value="TreeGrafter"/>
</dbReference>
<feature type="region of interest" description="Disordered" evidence="1">
    <location>
        <begin position="65"/>
        <end position="105"/>
    </location>
</feature>
<dbReference type="Proteomes" id="UP000237105">
    <property type="component" value="Unassembled WGS sequence"/>
</dbReference>
<reference evidence="4" key="1">
    <citation type="submission" date="2016-06" db="EMBL/GenBank/DDBJ databases">
        <title>Parallel loss of symbiosis genes in relatives of nitrogen-fixing non-legume Parasponia.</title>
        <authorList>
            <person name="Van Velzen R."/>
            <person name="Holmer R."/>
            <person name="Bu F."/>
            <person name="Rutten L."/>
            <person name="Van Zeijl A."/>
            <person name="Liu W."/>
            <person name="Santuari L."/>
            <person name="Cao Q."/>
            <person name="Sharma T."/>
            <person name="Shen D."/>
            <person name="Roswanjaya Y."/>
            <person name="Wardhani T."/>
            <person name="Kalhor M.S."/>
            <person name="Jansen J."/>
            <person name="Van den Hoogen J."/>
            <person name="Gungor B."/>
            <person name="Hartog M."/>
            <person name="Hontelez J."/>
            <person name="Verver J."/>
            <person name="Yang W.-C."/>
            <person name="Schijlen E."/>
            <person name="Repin R."/>
            <person name="Schilthuizen M."/>
            <person name="Schranz E."/>
            <person name="Heidstra R."/>
            <person name="Miyata K."/>
            <person name="Fedorova E."/>
            <person name="Kohlen W."/>
            <person name="Bisseling T."/>
            <person name="Smit S."/>
            <person name="Geurts R."/>
        </authorList>
    </citation>
    <scope>NUCLEOTIDE SEQUENCE [LARGE SCALE GENOMIC DNA]</scope>
    <source>
        <strain evidence="4">cv. WU1-14</strain>
    </source>
</reference>
<comment type="caution">
    <text evidence="3">The sequence shown here is derived from an EMBL/GenBank/DDBJ whole genome shotgun (WGS) entry which is preliminary data.</text>
</comment>
<gene>
    <name evidence="3" type="ORF">PanWU01x14_260950</name>
</gene>
<dbReference type="Pfam" id="PF26252">
    <property type="entry name" value="RdRP_helical"/>
    <property type="match status" value="1"/>
</dbReference>
<organism evidence="3 4">
    <name type="scientific">Parasponia andersonii</name>
    <name type="common">Sponia andersonii</name>
    <dbReference type="NCBI Taxonomy" id="3476"/>
    <lineage>
        <taxon>Eukaryota</taxon>
        <taxon>Viridiplantae</taxon>
        <taxon>Streptophyta</taxon>
        <taxon>Embryophyta</taxon>
        <taxon>Tracheophyta</taxon>
        <taxon>Spermatophyta</taxon>
        <taxon>Magnoliopsida</taxon>
        <taxon>eudicotyledons</taxon>
        <taxon>Gunneridae</taxon>
        <taxon>Pentapetalae</taxon>
        <taxon>rosids</taxon>
        <taxon>fabids</taxon>
        <taxon>Rosales</taxon>
        <taxon>Cannabaceae</taxon>
        <taxon>Parasponia</taxon>
    </lineage>
</organism>